<protein>
    <submittedName>
        <fullName evidence="2">Uncharacterized protein</fullName>
    </submittedName>
</protein>
<accession>A0A427A401</accession>
<organism evidence="2 3">
    <name type="scientific">Ensete ventricosum</name>
    <name type="common">Abyssinian banana</name>
    <name type="synonym">Musa ensete</name>
    <dbReference type="NCBI Taxonomy" id="4639"/>
    <lineage>
        <taxon>Eukaryota</taxon>
        <taxon>Viridiplantae</taxon>
        <taxon>Streptophyta</taxon>
        <taxon>Embryophyta</taxon>
        <taxon>Tracheophyta</taxon>
        <taxon>Spermatophyta</taxon>
        <taxon>Magnoliopsida</taxon>
        <taxon>Liliopsida</taxon>
        <taxon>Zingiberales</taxon>
        <taxon>Musaceae</taxon>
        <taxon>Ensete</taxon>
    </lineage>
</organism>
<sequence length="131" mass="14064">MDFYLSCELRNGFPGQDVRQVLLAPNMDAGGSSTGTDHEADVNDEFKPIEHPTEPLDHDQPVRCPLPDPSILDASVHPLSSGLPVVKQDTDVEPEAGGTTARSVSTGVPEHRFVTVLEEDCNADETQIADG</sequence>
<dbReference type="EMBL" id="AMZH03003847">
    <property type="protein sequence ID" value="RRT70979.1"/>
    <property type="molecule type" value="Genomic_DNA"/>
</dbReference>
<name>A0A427A401_ENSVE</name>
<feature type="region of interest" description="Disordered" evidence="1">
    <location>
        <begin position="47"/>
        <end position="88"/>
    </location>
</feature>
<evidence type="ECO:0000313" key="2">
    <source>
        <dbReference type="EMBL" id="RRT70979.1"/>
    </source>
</evidence>
<dbReference type="Proteomes" id="UP000287651">
    <property type="component" value="Unassembled WGS sequence"/>
</dbReference>
<evidence type="ECO:0000256" key="1">
    <source>
        <dbReference type="SAM" id="MobiDB-lite"/>
    </source>
</evidence>
<reference evidence="2 3" key="1">
    <citation type="journal article" date="2014" name="Agronomy (Basel)">
        <title>A Draft Genome Sequence for Ensete ventricosum, the Drought-Tolerant Tree Against Hunger.</title>
        <authorList>
            <person name="Harrison J."/>
            <person name="Moore K.A."/>
            <person name="Paszkiewicz K."/>
            <person name="Jones T."/>
            <person name="Grant M."/>
            <person name="Ambacheew D."/>
            <person name="Muzemil S."/>
            <person name="Studholme D.J."/>
        </authorList>
    </citation>
    <scope>NUCLEOTIDE SEQUENCE [LARGE SCALE GENOMIC DNA]</scope>
</reference>
<gene>
    <name evidence="2" type="ORF">B296_00036002</name>
</gene>
<evidence type="ECO:0000313" key="3">
    <source>
        <dbReference type="Proteomes" id="UP000287651"/>
    </source>
</evidence>
<feature type="compositionally biased region" description="Basic and acidic residues" evidence="1">
    <location>
        <begin position="47"/>
        <end position="61"/>
    </location>
</feature>
<dbReference type="AlphaFoldDB" id="A0A427A401"/>
<proteinExistence type="predicted"/>
<dbReference type="PANTHER" id="PTHR34196:SF2">
    <property type="entry name" value="OS02G0697700 PROTEIN"/>
    <property type="match status" value="1"/>
</dbReference>
<dbReference type="PANTHER" id="PTHR34196">
    <property type="entry name" value="OS02G0697700 PROTEIN"/>
    <property type="match status" value="1"/>
</dbReference>
<comment type="caution">
    <text evidence="2">The sequence shown here is derived from an EMBL/GenBank/DDBJ whole genome shotgun (WGS) entry which is preliminary data.</text>
</comment>